<proteinExistence type="predicted"/>
<dbReference type="EnsemblProtists" id="EKX55007">
    <property type="protein sequence ID" value="EKX55007"/>
    <property type="gene ID" value="GUITHDRAFT_149930"/>
</dbReference>
<sequence>METDRGTVGICALMTCGQTERESLEFWEKNSNHLQLGETSCHTGGERPNEDPSREICCSRANSYGGEKRDRTLNMQDFELLTCNSWKAYRKVGLNKSPDQSLLGAPGRTPTADFELDDQQRTCLRFLNFK</sequence>
<evidence type="ECO:0000313" key="3">
    <source>
        <dbReference type="Proteomes" id="UP000011087"/>
    </source>
</evidence>
<evidence type="ECO:0000313" key="2">
    <source>
        <dbReference type="EnsemblProtists" id="EKX55007"/>
    </source>
</evidence>
<dbReference type="RefSeq" id="XP_005841987.1">
    <property type="nucleotide sequence ID" value="XM_005841930.1"/>
</dbReference>
<dbReference type="Proteomes" id="UP000011087">
    <property type="component" value="Unassembled WGS sequence"/>
</dbReference>
<dbReference type="HOGENOM" id="CLU_1942100_0_0_1"/>
<organism evidence="1">
    <name type="scientific">Guillardia theta (strain CCMP2712)</name>
    <name type="common">Cryptophyte</name>
    <dbReference type="NCBI Taxonomy" id="905079"/>
    <lineage>
        <taxon>Eukaryota</taxon>
        <taxon>Cryptophyceae</taxon>
        <taxon>Pyrenomonadales</taxon>
        <taxon>Geminigeraceae</taxon>
        <taxon>Guillardia</taxon>
    </lineage>
</organism>
<protein>
    <submittedName>
        <fullName evidence="1 2">Uncharacterized protein</fullName>
    </submittedName>
</protein>
<evidence type="ECO:0000313" key="1">
    <source>
        <dbReference type="EMBL" id="EKX55007.1"/>
    </source>
</evidence>
<accession>L1K340</accession>
<dbReference type="KEGG" id="gtt:GUITHDRAFT_149930"/>
<dbReference type="AlphaFoldDB" id="L1K340"/>
<keyword evidence="3" id="KW-1185">Reference proteome</keyword>
<name>L1K340_GUITC</name>
<dbReference type="GeneID" id="17311608"/>
<dbReference type="EMBL" id="JH992966">
    <property type="protein sequence ID" value="EKX55007.1"/>
    <property type="molecule type" value="Genomic_DNA"/>
</dbReference>
<reference evidence="3" key="2">
    <citation type="submission" date="2012-11" db="EMBL/GenBank/DDBJ databases">
        <authorList>
            <person name="Kuo A."/>
            <person name="Curtis B.A."/>
            <person name="Tanifuji G."/>
            <person name="Burki F."/>
            <person name="Gruber A."/>
            <person name="Irimia M."/>
            <person name="Maruyama S."/>
            <person name="Arias M.C."/>
            <person name="Ball S.G."/>
            <person name="Gile G.H."/>
            <person name="Hirakawa Y."/>
            <person name="Hopkins J.F."/>
            <person name="Rensing S.A."/>
            <person name="Schmutz J."/>
            <person name="Symeonidi A."/>
            <person name="Elias M."/>
            <person name="Eveleigh R.J."/>
            <person name="Herman E.K."/>
            <person name="Klute M.J."/>
            <person name="Nakayama T."/>
            <person name="Obornik M."/>
            <person name="Reyes-Prieto A."/>
            <person name="Armbrust E.V."/>
            <person name="Aves S.J."/>
            <person name="Beiko R.G."/>
            <person name="Coutinho P."/>
            <person name="Dacks J.B."/>
            <person name="Durnford D.G."/>
            <person name="Fast N.M."/>
            <person name="Green B.R."/>
            <person name="Grisdale C."/>
            <person name="Hempe F."/>
            <person name="Henrissat B."/>
            <person name="Hoppner M.P."/>
            <person name="Ishida K.-I."/>
            <person name="Kim E."/>
            <person name="Koreny L."/>
            <person name="Kroth P.G."/>
            <person name="Liu Y."/>
            <person name="Malik S.-B."/>
            <person name="Maier U.G."/>
            <person name="McRose D."/>
            <person name="Mock T."/>
            <person name="Neilson J.A."/>
            <person name="Onodera N.T."/>
            <person name="Poole A.M."/>
            <person name="Pritham E.J."/>
            <person name="Richards T.A."/>
            <person name="Rocap G."/>
            <person name="Roy S.W."/>
            <person name="Sarai C."/>
            <person name="Schaack S."/>
            <person name="Shirato S."/>
            <person name="Slamovits C.H."/>
            <person name="Spencer D.F."/>
            <person name="Suzuki S."/>
            <person name="Worden A.Z."/>
            <person name="Zauner S."/>
            <person name="Barry K."/>
            <person name="Bell C."/>
            <person name="Bharti A.K."/>
            <person name="Crow J.A."/>
            <person name="Grimwood J."/>
            <person name="Kramer R."/>
            <person name="Lindquist E."/>
            <person name="Lucas S."/>
            <person name="Salamov A."/>
            <person name="McFadden G.I."/>
            <person name="Lane C.E."/>
            <person name="Keeling P.J."/>
            <person name="Gray M.W."/>
            <person name="Grigoriev I.V."/>
            <person name="Archibald J.M."/>
        </authorList>
    </citation>
    <scope>NUCLEOTIDE SEQUENCE</scope>
    <source>
        <strain evidence="3">CCMP2712</strain>
    </source>
</reference>
<gene>
    <name evidence="1" type="ORF">GUITHDRAFT_149930</name>
</gene>
<reference evidence="2" key="3">
    <citation type="submission" date="2016-03" db="UniProtKB">
        <authorList>
            <consortium name="EnsemblProtists"/>
        </authorList>
    </citation>
    <scope>IDENTIFICATION</scope>
</reference>
<dbReference type="PaxDb" id="55529-EKX55007"/>
<reference evidence="1 3" key="1">
    <citation type="journal article" date="2012" name="Nature">
        <title>Algal genomes reveal evolutionary mosaicism and the fate of nucleomorphs.</title>
        <authorList>
            <consortium name="DOE Joint Genome Institute"/>
            <person name="Curtis B.A."/>
            <person name="Tanifuji G."/>
            <person name="Burki F."/>
            <person name="Gruber A."/>
            <person name="Irimia M."/>
            <person name="Maruyama S."/>
            <person name="Arias M.C."/>
            <person name="Ball S.G."/>
            <person name="Gile G.H."/>
            <person name="Hirakawa Y."/>
            <person name="Hopkins J.F."/>
            <person name="Kuo A."/>
            <person name="Rensing S.A."/>
            <person name="Schmutz J."/>
            <person name="Symeonidi A."/>
            <person name="Elias M."/>
            <person name="Eveleigh R.J."/>
            <person name="Herman E.K."/>
            <person name="Klute M.J."/>
            <person name="Nakayama T."/>
            <person name="Obornik M."/>
            <person name="Reyes-Prieto A."/>
            <person name="Armbrust E.V."/>
            <person name="Aves S.J."/>
            <person name="Beiko R.G."/>
            <person name="Coutinho P."/>
            <person name="Dacks J.B."/>
            <person name="Durnford D.G."/>
            <person name="Fast N.M."/>
            <person name="Green B.R."/>
            <person name="Grisdale C.J."/>
            <person name="Hempel F."/>
            <person name="Henrissat B."/>
            <person name="Hoppner M.P."/>
            <person name="Ishida K."/>
            <person name="Kim E."/>
            <person name="Koreny L."/>
            <person name="Kroth P.G."/>
            <person name="Liu Y."/>
            <person name="Malik S.B."/>
            <person name="Maier U.G."/>
            <person name="McRose D."/>
            <person name="Mock T."/>
            <person name="Neilson J.A."/>
            <person name="Onodera N.T."/>
            <person name="Poole A.M."/>
            <person name="Pritham E.J."/>
            <person name="Richards T.A."/>
            <person name="Rocap G."/>
            <person name="Roy S.W."/>
            <person name="Sarai C."/>
            <person name="Schaack S."/>
            <person name="Shirato S."/>
            <person name="Slamovits C.H."/>
            <person name="Spencer D.F."/>
            <person name="Suzuki S."/>
            <person name="Worden A.Z."/>
            <person name="Zauner S."/>
            <person name="Barry K."/>
            <person name="Bell C."/>
            <person name="Bharti A.K."/>
            <person name="Crow J.A."/>
            <person name="Grimwood J."/>
            <person name="Kramer R."/>
            <person name="Lindquist E."/>
            <person name="Lucas S."/>
            <person name="Salamov A."/>
            <person name="McFadden G.I."/>
            <person name="Lane C.E."/>
            <person name="Keeling P.J."/>
            <person name="Gray M.W."/>
            <person name="Grigoriev I.V."/>
            <person name="Archibald J.M."/>
        </authorList>
    </citation>
    <scope>NUCLEOTIDE SEQUENCE</scope>
    <source>
        <strain evidence="1 3">CCMP2712</strain>
    </source>
</reference>